<dbReference type="GO" id="GO:0006368">
    <property type="term" value="P:transcription elongation by RNA polymerase II"/>
    <property type="evidence" value="ECO:0007669"/>
    <property type="project" value="TreeGrafter"/>
</dbReference>
<gene>
    <name evidence="7" type="ORF">PANT_7d00179</name>
</gene>
<name>M9LZ82_PSEA3</name>
<evidence type="ECO:0000256" key="1">
    <source>
        <dbReference type="ARBA" id="ARBA00022723"/>
    </source>
</evidence>
<evidence type="ECO:0000256" key="4">
    <source>
        <dbReference type="ARBA" id="ARBA00023242"/>
    </source>
</evidence>
<dbReference type="Gene3D" id="1.10.472.30">
    <property type="entry name" value="Transcription elongation factor S-II, central domain"/>
    <property type="match status" value="1"/>
</dbReference>
<reference evidence="8" key="1">
    <citation type="journal article" date="2013" name="Genome Announc.">
        <title>Genome sequence of the basidiomycetous yeast Pseudozyma antarctica T-34, a producer of the glycolipid biosurfactants mannosylerythritol lipids.</title>
        <authorList>
            <person name="Morita T."/>
            <person name="Koike H."/>
            <person name="Koyama Y."/>
            <person name="Hagiwara H."/>
            <person name="Ito E."/>
            <person name="Fukuoka T."/>
            <person name="Imura T."/>
            <person name="Machida M."/>
            <person name="Kitamoto D."/>
        </authorList>
    </citation>
    <scope>NUCLEOTIDE SEQUENCE [LARGE SCALE GENOMIC DNA]</scope>
    <source>
        <strain evidence="8">T-34</strain>
    </source>
</reference>
<dbReference type="GO" id="GO:0031564">
    <property type="term" value="P:transcription antitermination"/>
    <property type="evidence" value="ECO:0007669"/>
    <property type="project" value="TreeGrafter"/>
</dbReference>
<dbReference type="GO" id="GO:0001139">
    <property type="term" value="F:RNA polymerase II complex recruiting activity"/>
    <property type="evidence" value="ECO:0007669"/>
    <property type="project" value="TreeGrafter"/>
</dbReference>
<dbReference type="GO" id="GO:0000977">
    <property type="term" value="F:RNA polymerase II transcription regulatory region sequence-specific DNA binding"/>
    <property type="evidence" value="ECO:0007669"/>
    <property type="project" value="TreeGrafter"/>
</dbReference>
<organism evidence="7 8">
    <name type="scientific">Pseudozyma antarctica (strain T-34)</name>
    <name type="common">Yeast</name>
    <name type="synonym">Candida antarctica</name>
    <dbReference type="NCBI Taxonomy" id="1151754"/>
    <lineage>
        <taxon>Eukaryota</taxon>
        <taxon>Fungi</taxon>
        <taxon>Dikarya</taxon>
        <taxon>Basidiomycota</taxon>
        <taxon>Ustilaginomycotina</taxon>
        <taxon>Ustilaginomycetes</taxon>
        <taxon>Ustilaginales</taxon>
        <taxon>Ustilaginaceae</taxon>
        <taxon>Moesziomyces</taxon>
    </lineage>
</organism>
<keyword evidence="3" id="KW-0862">Zinc</keyword>
<dbReference type="Proteomes" id="UP000011976">
    <property type="component" value="Unassembled WGS sequence"/>
</dbReference>
<evidence type="ECO:0000313" key="7">
    <source>
        <dbReference type="EMBL" id="GAC72585.1"/>
    </source>
</evidence>
<dbReference type="SUPFAM" id="SSF46942">
    <property type="entry name" value="Elongation factor TFIIS domain 2"/>
    <property type="match status" value="1"/>
</dbReference>
<keyword evidence="4" id="KW-0539">Nucleus</keyword>
<proteinExistence type="predicted"/>
<dbReference type="GO" id="GO:0006362">
    <property type="term" value="P:transcription elongation by RNA polymerase I"/>
    <property type="evidence" value="ECO:0007669"/>
    <property type="project" value="TreeGrafter"/>
</dbReference>
<evidence type="ECO:0000256" key="3">
    <source>
        <dbReference type="ARBA" id="ARBA00022833"/>
    </source>
</evidence>
<dbReference type="AlphaFoldDB" id="M9LZ82"/>
<dbReference type="PANTHER" id="PTHR11477:SF0">
    <property type="entry name" value="IP08861P-RELATED"/>
    <property type="match status" value="1"/>
</dbReference>
<dbReference type="PROSITE" id="PS51321">
    <property type="entry name" value="TFIIS_CENTRAL"/>
    <property type="match status" value="1"/>
</dbReference>
<dbReference type="InterPro" id="IPR036575">
    <property type="entry name" value="TFIIS_cen_dom_sf"/>
</dbReference>
<dbReference type="GO" id="GO:0005634">
    <property type="term" value="C:nucleus"/>
    <property type="evidence" value="ECO:0007669"/>
    <property type="project" value="TreeGrafter"/>
</dbReference>
<dbReference type="SMART" id="SM00510">
    <property type="entry name" value="TFS2M"/>
    <property type="match status" value="1"/>
</dbReference>
<sequence length="175" mass="18870">MPDIRQKSVDFLSDSIAAATGGQAADSAAQQLEQAIYDKAGQSTSNDYRGEVRSIGLTLKKENPQLAQDVVQGRIAPTDLVNMSQEEMKTEKQAQEDAELRQQNLDASVGVDELDPQYGTMATSQQGRSRMQEEATYGEAGEDSYDGGGEGEFKARAQPKVGEAMRGIEFETGGL</sequence>
<evidence type="ECO:0000259" key="6">
    <source>
        <dbReference type="PROSITE" id="PS51321"/>
    </source>
</evidence>
<evidence type="ECO:0000256" key="2">
    <source>
        <dbReference type="ARBA" id="ARBA00022771"/>
    </source>
</evidence>
<evidence type="ECO:0000256" key="5">
    <source>
        <dbReference type="SAM" id="MobiDB-lite"/>
    </source>
</evidence>
<accession>M9LZ82</accession>
<dbReference type="GO" id="GO:0008270">
    <property type="term" value="F:zinc ion binding"/>
    <property type="evidence" value="ECO:0007669"/>
    <property type="project" value="UniProtKB-KW"/>
</dbReference>
<feature type="region of interest" description="Disordered" evidence="5">
    <location>
        <begin position="107"/>
        <end position="160"/>
    </location>
</feature>
<keyword evidence="2" id="KW-0863">Zinc-finger</keyword>
<dbReference type="OrthoDB" id="44867at2759"/>
<dbReference type="EMBL" id="DF196773">
    <property type="protein sequence ID" value="GAC72585.1"/>
    <property type="molecule type" value="Genomic_DNA"/>
</dbReference>
<dbReference type="InterPro" id="IPR003618">
    <property type="entry name" value="TFIIS_cen_dom"/>
</dbReference>
<dbReference type="GO" id="GO:0031440">
    <property type="term" value="P:regulation of mRNA 3'-end processing"/>
    <property type="evidence" value="ECO:0007669"/>
    <property type="project" value="TreeGrafter"/>
</dbReference>
<dbReference type="PANTHER" id="PTHR11477">
    <property type="entry name" value="TRANSCRIPTION FACTOR S-II ZINC FINGER DOMAIN-CONTAINING PROTEIN"/>
    <property type="match status" value="1"/>
</dbReference>
<protein>
    <recommendedName>
        <fullName evidence="6">TFIIS central domain-containing protein</fullName>
    </recommendedName>
</protein>
<evidence type="ECO:0000313" key="8">
    <source>
        <dbReference type="Proteomes" id="UP000011976"/>
    </source>
</evidence>
<dbReference type="Pfam" id="PF07500">
    <property type="entry name" value="TFIIS_M"/>
    <property type="match status" value="1"/>
</dbReference>
<feature type="compositionally biased region" description="Polar residues" evidence="5">
    <location>
        <begin position="120"/>
        <end position="129"/>
    </location>
</feature>
<dbReference type="STRING" id="1151754.M9LZ82"/>
<feature type="domain" description="TFIIS central" evidence="6">
    <location>
        <begin position="4"/>
        <end position="116"/>
    </location>
</feature>
<keyword evidence="1" id="KW-0479">Metal-binding</keyword>